<feature type="region of interest" description="Disordered" evidence="1">
    <location>
        <begin position="837"/>
        <end position="877"/>
    </location>
</feature>
<dbReference type="GlyGen" id="Q55E10">
    <property type="glycosylation" value="1 site"/>
</dbReference>
<feature type="region of interest" description="Disordered" evidence="1">
    <location>
        <begin position="542"/>
        <end position="567"/>
    </location>
</feature>
<dbReference type="AlphaFoldDB" id="Q55E10"/>
<evidence type="ECO:0000313" key="2">
    <source>
        <dbReference type="EMBL" id="EAL72784.1"/>
    </source>
</evidence>
<dbReference type="FunCoup" id="Q55E10">
    <property type="interactions" value="744"/>
</dbReference>
<feature type="compositionally biased region" description="Acidic residues" evidence="1">
    <location>
        <begin position="843"/>
        <end position="858"/>
    </location>
</feature>
<dbReference type="GeneID" id="8616915"/>
<feature type="compositionally biased region" description="Low complexity" evidence="1">
    <location>
        <begin position="769"/>
        <end position="790"/>
    </location>
</feature>
<name>Q55E10_DICDI</name>
<gene>
    <name evidence="2" type="ORF">DDB_G0270868</name>
</gene>
<feature type="compositionally biased region" description="Polar residues" evidence="1">
    <location>
        <begin position="218"/>
        <end position="227"/>
    </location>
</feature>
<feature type="compositionally biased region" description="Low complexity" evidence="1">
    <location>
        <begin position="367"/>
        <end position="383"/>
    </location>
</feature>
<keyword evidence="3" id="KW-1185">Reference proteome</keyword>
<feature type="compositionally biased region" description="Acidic residues" evidence="1">
    <location>
        <begin position="143"/>
        <end position="168"/>
    </location>
</feature>
<dbReference type="HOGENOM" id="CLU_328021_0_0_1"/>
<dbReference type="VEuPathDB" id="AmoebaDB:DDB_G0270868"/>
<feature type="region of interest" description="Disordered" evidence="1">
    <location>
        <begin position="367"/>
        <end position="391"/>
    </location>
</feature>
<evidence type="ECO:0000256" key="1">
    <source>
        <dbReference type="SAM" id="MobiDB-lite"/>
    </source>
</evidence>
<feature type="region of interest" description="Disordered" evidence="1">
    <location>
        <begin position="765"/>
        <end position="792"/>
    </location>
</feature>
<accession>Q55E10</accession>
<feature type="region of interest" description="Disordered" evidence="1">
    <location>
        <begin position="143"/>
        <end position="187"/>
    </location>
</feature>
<reference evidence="2 3" key="1">
    <citation type="journal article" date="2005" name="Nature">
        <title>The genome of the social amoeba Dictyostelium discoideum.</title>
        <authorList>
            <consortium name="The Dictyostelium discoideum Sequencing Consortium"/>
            <person name="Eichinger L."/>
            <person name="Pachebat J.A."/>
            <person name="Glockner G."/>
            <person name="Rajandream M.A."/>
            <person name="Sucgang R."/>
            <person name="Berriman M."/>
            <person name="Song J."/>
            <person name="Olsen R."/>
            <person name="Szafranski K."/>
            <person name="Xu Q."/>
            <person name="Tunggal B."/>
            <person name="Kummerfeld S."/>
            <person name="Madera M."/>
            <person name="Konfortov B.A."/>
            <person name="Rivero F."/>
            <person name="Bankier A.T."/>
            <person name="Lehmann R."/>
            <person name="Hamlin N."/>
            <person name="Davies R."/>
            <person name="Gaudet P."/>
            <person name="Fey P."/>
            <person name="Pilcher K."/>
            <person name="Chen G."/>
            <person name="Saunders D."/>
            <person name="Sodergren E."/>
            <person name="Davis P."/>
            <person name="Kerhornou A."/>
            <person name="Nie X."/>
            <person name="Hall N."/>
            <person name="Anjard C."/>
            <person name="Hemphill L."/>
            <person name="Bason N."/>
            <person name="Farbrother P."/>
            <person name="Desany B."/>
            <person name="Just E."/>
            <person name="Morio T."/>
            <person name="Rost R."/>
            <person name="Churcher C."/>
            <person name="Cooper J."/>
            <person name="Haydock S."/>
            <person name="van Driessche N."/>
            <person name="Cronin A."/>
            <person name="Goodhead I."/>
            <person name="Muzny D."/>
            <person name="Mourier T."/>
            <person name="Pain A."/>
            <person name="Lu M."/>
            <person name="Harper D."/>
            <person name="Lindsay R."/>
            <person name="Hauser H."/>
            <person name="James K."/>
            <person name="Quiles M."/>
            <person name="Madan Babu M."/>
            <person name="Saito T."/>
            <person name="Buchrieser C."/>
            <person name="Wardroper A."/>
            <person name="Felder M."/>
            <person name="Thangavelu M."/>
            <person name="Johnson D."/>
            <person name="Knights A."/>
            <person name="Loulseged H."/>
            <person name="Mungall K."/>
            <person name="Oliver K."/>
            <person name="Price C."/>
            <person name="Quail M.A."/>
            <person name="Urushihara H."/>
            <person name="Hernandez J."/>
            <person name="Rabbinowitsch E."/>
            <person name="Steffen D."/>
            <person name="Sanders M."/>
            <person name="Ma J."/>
            <person name="Kohara Y."/>
            <person name="Sharp S."/>
            <person name="Simmonds M."/>
            <person name="Spiegler S."/>
            <person name="Tivey A."/>
            <person name="Sugano S."/>
            <person name="White B."/>
            <person name="Walker D."/>
            <person name="Woodward J."/>
            <person name="Winckler T."/>
            <person name="Tanaka Y."/>
            <person name="Shaulsky G."/>
            <person name="Schleicher M."/>
            <person name="Weinstock G."/>
            <person name="Rosenthal A."/>
            <person name="Cox E.C."/>
            <person name="Chisholm R.L."/>
            <person name="Gibbs R."/>
            <person name="Loomis W.F."/>
            <person name="Platzer M."/>
            <person name="Kay R.R."/>
            <person name="Williams J."/>
            <person name="Dear P.H."/>
            <person name="Noegel A.A."/>
            <person name="Barrell B."/>
            <person name="Kuspa A."/>
        </authorList>
    </citation>
    <scope>NUCLEOTIDE SEQUENCE [LARGE SCALE GENOMIC DNA]</scope>
    <source>
        <strain evidence="2 3">AX4</strain>
    </source>
</reference>
<organism evidence="2 3">
    <name type="scientific">Dictyostelium discoideum</name>
    <name type="common">Social amoeba</name>
    <dbReference type="NCBI Taxonomy" id="44689"/>
    <lineage>
        <taxon>Eukaryota</taxon>
        <taxon>Amoebozoa</taxon>
        <taxon>Evosea</taxon>
        <taxon>Eumycetozoa</taxon>
        <taxon>Dictyostelia</taxon>
        <taxon>Dictyosteliales</taxon>
        <taxon>Dictyosteliaceae</taxon>
        <taxon>Dictyostelium</taxon>
    </lineage>
</organism>
<dbReference type="EMBL" id="AAFI02000005">
    <property type="protein sequence ID" value="EAL72784.1"/>
    <property type="molecule type" value="Genomic_DNA"/>
</dbReference>
<sequence>MFRLIKSTPTPSSLIKQNNQISNNFIIQSYNNFNFNNFNNNNKYYSTKYGRGSLLRNTKRKDNYDRKIKVNHISKKQMENLMEYRYNNISNNDNNNQKTKFQNSDKRDLLKSEFGFDDDEANEIIGSNEKDKYQDYNEDDDFLKEEDFNDDDETYDEDNDEDNDDDDYENKTSPSSSQNKNKKTENGINKNKLYISEKYFYSNDKSKDDEFIKKSLGTGKNYSEGSQNNTNNNNNGGEWREIDINDKNFSNAFEERVKSEEMKRQELSKKGITEVNGHYYSNDILIPSKFESYFLKPDEPISRNEKKYFAKLDALQSAKKEKLVSKRGFKYVDTEYDDSPLQTVVQSRLASKILQVLKESQMFENNININNNENNDDNNNNNDENNDDNIENFNIDFDFEENKNKNKTNFQNPNEIDQLSMDRIDPIISKADIELTGAVMSSDLRWVKIFWKRRNHSNINENSMKSKRHLKTVDQLIKDDDLIKIDSIQDTNLKNILNNTETNSAKQLIYDFHSKSDKSISISNIKSNNSNSKIISKVITTKTNNDNDDDDNDNNNNNNNNNDIIDPFNFGNNNLHMAENKKVKLEISINNNQDDNNNNNIQDNNINDEKREKLLLKRFSNKEFNDEENKEIEQLLKATPMKQVTNIPYSIESLLDTSDIVGPARHREIELKRRKKYRSLFFEVTDRDISHRLVKIKSRVRWIIGKKVKSKYVPDILFVKDQSEIKDETSQDLITNYIGPELRQLFYNKIKNEIKRKEKLKSKFSGLFNSNNNDNNDNNNDNSDDNNSSSKNINEEKVNSLLKDDEDDQVDLIGILREFPELLHDRVVQKYLRMERKKKKEQEEDQYQEQEEDQEQEQEQQNNTNTKQMFKDFNKDL</sequence>
<dbReference type="InParanoid" id="Q55E10"/>
<feature type="region of interest" description="Disordered" evidence="1">
    <location>
        <begin position="216"/>
        <end position="241"/>
    </location>
</feature>
<evidence type="ECO:0000313" key="3">
    <source>
        <dbReference type="Proteomes" id="UP000002195"/>
    </source>
</evidence>
<dbReference type="dictyBase" id="DDB_G0270868"/>
<dbReference type="OMA" id="IKVNHIS"/>
<protein>
    <submittedName>
        <fullName evidence="2">Uncharacterized protein</fullName>
    </submittedName>
</protein>
<dbReference type="PaxDb" id="44689-DDB0216655"/>
<dbReference type="eggNOG" id="ENOG502RGE9">
    <property type="taxonomic scope" value="Eukaryota"/>
</dbReference>
<dbReference type="RefSeq" id="XP_645971.1">
    <property type="nucleotide sequence ID" value="XM_640879.1"/>
</dbReference>
<dbReference type="KEGG" id="ddi:DDB_G0270868"/>
<comment type="caution">
    <text evidence="2">The sequence shown here is derived from an EMBL/GenBank/DDBJ whole genome shotgun (WGS) entry which is preliminary data.</text>
</comment>
<proteinExistence type="predicted"/>
<dbReference type="Proteomes" id="UP000002195">
    <property type="component" value="Unassembled WGS sequence"/>
</dbReference>
<feature type="compositionally biased region" description="Low complexity" evidence="1">
    <location>
        <begin position="554"/>
        <end position="567"/>
    </location>
</feature>